<evidence type="ECO:0000256" key="7">
    <source>
        <dbReference type="ARBA" id="ARBA00022840"/>
    </source>
</evidence>
<evidence type="ECO:0000256" key="5">
    <source>
        <dbReference type="ARBA" id="ARBA00022741"/>
    </source>
</evidence>
<organism evidence="13 14">
    <name type="scientific">Kingdonia uniflora</name>
    <dbReference type="NCBI Taxonomy" id="39325"/>
    <lineage>
        <taxon>Eukaryota</taxon>
        <taxon>Viridiplantae</taxon>
        <taxon>Streptophyta</taxon>
        <taxon>Embryophyta</taxon>
        <taxon>Tracheophyta</taxon>
        <taxon>Spermatophyta</taxon>
        <taxon>Magnoliopsida</taxon>
        <taxon>Ranunculales</taxon>
        <taxon>Circaeasteraceae</taxon>
        <taxon>Kingdonia</taxon>
    </lineage>
</organism>
<evidence type="ECO:0000313" key="13">
    <source>
        <dbReference type="EMBL" id="KAF6154357.1"/>
    </source>
</evidence>
<keyword evidence="2" id="KW-0808">Transferase</keyword>
<name>A0A7J7MHL2_9MAGN</name>
<evidence type="ECO:0000256" key="6">
    <source>
        <dbReference type="ARBA" id="ARBA00022777"/>
    </source>
</evidence>
<dbReference type="PROSITE" id="PS00108">
    <property type="entry name" value="PROTEIN_KINASE_ST"/>
    <property type="match status" value="1"/>
</dbReference>
<feature type="domain" description="C2" evidence="11">
    <location>
        <begin position="508"/>
        <end position="632"/>
    </location>
</feature>
<dbReference type="OrthoDB" id="1111993at2759"/>
<evidence type="ECO:0000313" key="14">
    <source>
        <dbReference type="Proteomes" id="UP000541444"/>
    </source>
</evidence>
<evidence type="ECO:0000256" key="2">
    <source>
        <dbReference type="ARBA" id="ARBA00022679"/>
    </source>
</evidence>
<dbReference type="Proteomes" id="UP000541444">
    <property type="component" value="Unassembled WGS sequence"/>
</dbReference>
<dbReference type="InterPro" id="IPR017441">
    <property type="entry name" value="Protein_kinase_ATP_BS"/>
</dbReference>
<dbReference type="InterPro" id="IPR008271">
    <property type="entry name" value="Ser/Thr_kinase_AS"/>
</dbReference>
<keyword evidence="9" id="KW-0472">Membrane</keyword>
<evidence type="ECO:0000259" key="11">
    <source>
        <dbReference type="PROSITE" id="PS50004"/>
    </source>
</evidence>
<evidence type="ECO:0000256" key="8">
    <source>
        <dbReference type="ARBA" id="ARBA00022989"/>
    </source>
</evidence>
<evidence type="ECO:0000256" key="9">
    <source>
        <dbReference type="ARBA" id="ARBA00023136"/>
    </source>
</evidence>
<keyword evidence="5 10" id="KW-0547">Nucleotide-binding</keyword>
<dbReference type="InterPro" id="IPR011009">
    <property type="entry name" value="Kinase-like_dom_sf"/>
</dbReference>
<keyword evidence="14" id="KW-1185">Reference proteome</keyword>
<keyword evidence="8" id="KW-1133">Transmembrane helix</keyword>
<evidence type="ECO:0000256" key="1">
    <source>
        <dbReference type="ARBA" id="ARBA00004167"/>
    </source>
</evidence>
<evidence type="ECO:0000256" key="3">
    <source>
        <dbReference type="ARBA" id="ARBA00022692"/>
    </source>
</evidence>
<dbReference type="GO" id="GO:0004672">
    <property type="term" value="F:protein kinase activity"/>
    <property type="evidence" value="ECO:0007669"/>
    <property type="project" value="InterPro"/>
</dbReference>
<dbReference type="SUPFAM" id="SSF56112">
    <property type="entry name" value="Protein kinase-like (PK-like)"/>
    <property type="match status" value="1"/>
</dbReference>
<dbReference type="Pfam" id="PF00168">
    <property type="entry name" value="C2"/>
    <property type="match status" value="1"/>
</dbReference>
<comment type="caution">
    <text evidence="13">The sequence shown here is derived from an EMBL/GenBank/DDBJ whole genome shotgun (WGS) entry which is preliminary data.</text>
</comment>
<dbReference type="PANTHER" id="PTHR47974">
    <property type="entry name" value="OS07G0415500 PROTEIN"/>
    <property type="match status" value="1"/>
</dbReference>
<dbReference type="GO" id="GO:0005524">
    <property type="term" value="F:ATP binding"/>
    <property type="evidence" value="ECO:0007669"/>
    <property type="project" value="UniProtKB-UniRule"/>
</dbReference>
<dbReference type="SMART" id="SM00220">
    <property type="entry name" value="S_TKc"/>
    <property type="match status" value="1"/>
</dbReference>
<keyword evidence="7 10" id="KW-0067">ATP-binding</keyword>
<comment type="subcellular location">
    <subcellularLocation>
        <location evidence="1">Membrane</location>
        <topology evidence="1">Single-pass membrane protein</topology>
    </subcellularLocation>
</comment>
<dbReference type="EMBL" id="JACGCM010001501">
    <property type="protein sequence ID" value="KAF6154357.1"/>
    <property type="molecule type" value="Genomic_DNA"/>
</dbReference>
<dbReference type="InterPro" id="IPR035892">
    <property type="entry name" value="C2_domain_sf"/>
</dbReference>
<dbReference type="Pfam" id="PF00069">
    <property type="entry name" value="Pkinase"/>
    <property type="match status" value="1"/>
</dbReference>
<dbReference type="PANTHER" id="PTHR47974:SF9">
    <property type="entry name" value="RECEPTOR-LIKE SERINE_THREONINE-PROTEIN KINASE"/>
    <property type="match status" value="1"/>
</dbReference>
<dbReference type="PROSITE" id="PS50011">
    <property type="entry name" value="PROTEIN_KINASE_DOM"/>
    <property type="match status" value="1"/>
</dbReference>
<dbReference type="PROSITE" id="PS00107">
    <property type="entry name" value="PROTEIN_KINASE_ATP"/>
    <property type="match status" value="1"/>
</dbReference>
<gene>
    <name evidence="13" type="ORF">GIB67_026813</name>
</gene>
<keyword evidence="4" id="KW-0732">Signal</keyword>
<feature type="domain" description="Protein kinase" evidence="12">
    <location>
        <begin position="207"/>
        <end position="500"/>
    </location>
</feature>
<evidence type="ECO:0000256" key="10">
    <source>
        <dbReference type="PROSITE-ProRule" id="PRU10141"/>
    </source>
</evidence>
<protein>
    <submittedName>
        <fullName evidence="13">Uncharacterized protein</fullName>
    </submittedName>
</protein>
<dbReference type="GO" id="GO:0016020">
    <property type="term" value="C:membrane"/>
    <property type="evidence" value="ECO:0007669"/>
    <property type="project" value="UniProtKB-SubCell"/>
</dbReference>
<dbReference type="CDD" id="cd00030">
    <property type="entry name" value="C2"/>
    <property type="match status" value="1"/>
</dbReference>
<dbReference type="SMART" id="SM00239">
    <property type="entry name" value="C2"/>
    <property type="match status" value="1"/>
</dbReference>
<dbReference type="InterPro" id="IPR000719">
    <property type="entry name" value="Prot_kinase_dom"/>
</dbReference>
<dbReference type="SUPFAM" id="SSF49562">
    <property type="entry name" value="C2 domain (Calcium/lipid-binding domain, CaLB)"/>
    <property type="match status" value="1"/>
</dbReference>
<dbReference type="Gene3D" id="1.10.510.10">
    <property type="entry name" value="Transferase(Phosphotransferase) domain 1"/>
    <property type="match status" value="1"/>
</dbReference>
<dbReference type="Gene3D" id="2.60.40.150">
    <property type="entry name" value="C2 domain"/>
    <property type="match status" value="1"/>
</dbReference>
<dbReference type="AlphaFoldDB" id="A0A7J7MHL2"/>
<proteinExistence type="predicted"/>
<accession>A0A7J7MHL2</accession>
<keyword evidence="3" id="KW-0812">Transmembrane</keyword>
<feature type="binding site" evidence="10">
    <location>
        <position position="236"/>
    </location>
    <ligand>
        <name>ATP</name>
        <dbReference type="ChEBI" id="CHEBI:30616"/>
    </ligand>
</feature>
<reference evidence="13 14" key="1">
    <citation type="journal article" date="2020" name="IScience">
        <title>Genome Sequencing of the Endangered Kingdonia uniflora (Circaeasteraceae, Ranunculales) Reveals Potential Mechanisms of Evolutionary Specialization.</title>
        <authorList>
            <person name="Sun Y."/>
            <person name="Deng T."/>
            <person name="Zhang A."/>
            <person name="Moore M.J."/>
            <person name="Landis J.B."/>
            <person name="Lin N."/>
            <person name="Zhang H."/>
            <person name="Zhang X."/>
            <person name="Huang J."/>
            <person name="Zhang X."/>
            <person name="Sun H."/>
            <person name="Wang H."/>
        </authorList>
    </citation>
    <scope>NUCLEOTIDE SEQUENCE [LARGE SCALE GENOMIC DNA]</scope>
    <source>
        <strain evidence="13">TB1705</strain>
        <tissue evidence="13">Leaf</tissue>
    </source>
</reference>
<dbReference type="Gene3D" id="3.30.200.20">
    <property type="entry name" value="Phosphorylase Kinase, domain 1"/>
    <property type="match status" value="1"/>
</dbReference>
<evidence type="ECO:0000259" key="12">
    <source>
        <dbReference type="PROSITE" id="PS50011"/>
    </source>
</evidence>
<dbReference type="PROSITE" id="PS50004">
    <property type="entry name" value="C2"/>
    <property type="match status" value="1"/>
</dbReference>
<dbReference type="InterPro" id="IPR000008">
    <property type="entry name" value="C2_dom"/>
</dbReference>
<sequence>MVSVYGNWKRLVRATLQRDQLCTGKQGHERTSSGLAGAVSALSNIDAILQAADEIQAEDPNVARILCDQAYSMSLDLNPSSDGRGVLLLKTGLMALTTQKIVKRDRTKIDRNRDIERLWEFYQLYKRLHKVDDMQQEFGTSNANLGELEEISLETKRIFATMKALIDVIEAHIKDAPDGVGEKIVEEVHYCFIFALVLTLTSKWATNNFRDRVGRGGSGFVFKGVLKDGSTVAVKKVDLTENGKQFFEAEISTIASVRHIHLIRLRGYCSHMMKSGGGFYVVYDLLPNGSLDTWIFPRIGGPTGRFLSWQLRYQVAVGVARALIYLHHDCFPPILHLDIKPANILLDGQLRAVLCDFGHSKLTNEDESDVRSKHIRGTTGYIAPEILQGGRISGKCDMYSYGKVLLDLFFGQLHVCLDQNGNDIYVKDGNSPLEQRTFHAFIRKKLQQKSLVNHIDKRLMNGGRVDEKEVSSLVRAALLCLEEDPNNRPTDMRKVLNILEAGKPDGIGAMVDKLAEGTVPSANGGLLVIRLHEAQNIEVPDNTKSLFARVRFKGEYEDETSAVKKSRNPKWKEKFLLWLNEAPCRDDELVVDVLSQRYTPLSIGIKESYKRVGLVKINLSDVVENKKTNEMYPLSESGEENIHIELEWQPGAWPVAR</sequence>
<evidence type="ECO:0000256" key="4">
    <source>
        <dbReference type="ARBA" id="ARBA00022729"/>
    </source>
</evidence>
<keyword evidence="6" id="KW-0418">Kinase</keyword>